<dbReference type="STRING" id="930990.A0A067MDZ4"/>
<keyword evidence="12" id="KW-1185">Reference proteome</keyword>
<dbReference type="OrthoDB" id="3055998at2759"/>
<dbReference type="GO" id="GO:0031176">
    <property type="term" value="F:endo-1,4-beta-xylanase activity"/>
    <property type="evidence" value="ECO:0007669"/>
    <property type="project" value="UniProtKB-EC"/>
</dbReference>
<sequence length="267" mass="28560">MESIPPRIISMIVTSALAIVVAYLARVNAAVPPFGQCGGIGYTGETVCTIGSACVFQNDWYSQCSATTTTVAPPTATGGLHAHIVAKGKLYFGTYIENALGNSQCANVIRTDFGELTPRDSMKWGATEPSRGSFSFTAADAFLPGWVSSTSDRATLTTIIQNHVTTLVSRWRGRIYAWDVVNEIFNEDGTLRSSVFTNVLGEDFVSIAFKAARAADPNAKLYISEFNIDTASGGKTRGIVAWVKRWKAAGVPIDGIGAQMQLVAGWC</sequence>
<dbReference type="GO" id="GO:0030248">
    <property type="term" value="F:cellulose binding"/>
    <property type="evidence" value="ECO:0007669"/>
    <property type="project" value="InterPro"/>
</dbReference>
<evidence type="ECO:0000256" key="5">
    <source>
        <dbReference type="ARBA" id="ARBA00023295"/>
    </source>
</evidence>
<organism evidence="11 12">
    <name type="scientific">Botryobasidium botryosum (strain FD-172 SS1)</name>
    <dbReference type="NCBI Taxonomy" id="930990"/>
    <lineage>
        <taxon>Eukaryota</taxon>
        <taxon>Fungi</taxon>
        <taxon>Dikarya</taxon>
        <taxon>Basidiomycota</taxon>
        <taxon>Agaricomycotina</taxon>
        <taxon>Agaricomycetes</taxon>
        <taxon>Cantharellales</taxon>
        <taxon>Botryobasidiaceae</taxon>
        <taxon>Botryobasidium</taxon>
    </lineage>
</organism>
<feature type="signal peptide" evidence="8">
    <location>
        <begin position="1"/>
        <end position="29"/>
    </location>
</feature>
<dbReference type="InterPro" id="IPR044846">
    <property type="entry name" value="GH10"/>
</dbReference>
<dbReference type="PANTHER" id="PTHR31490">
    <property type="entry name" value="GLYCOSYL HYDROLASE"/>
    <property type="match status" value="1"/>
</dbReference>
<dbReference type="PROSITE" id="PS51760">
    <property type="entry name" value="GH10_2"/>
    <property type="match status" value="1"/>
</dbReference>
<evidence type="ECO:0000313" key="11">
    <source>
        <dbReference type="EMBL" id="KDQ10112.1"/>
    </source>
</evidence>
<keyword evidence="4 7" id="KW-0119">Carbohydrate metabolism</keyword>
<feature type="domain" description="GH10" evidence="10">
    <location>
        <begin position="97"/>
        <end position="267"/>
    </location>
</feature>
<dbReference type="Pfam" id="PF00734">
    <property type="entry name" value="CBM_1"/>
    <property type="match status" value="1"/>
</dbReference>
<evidence type="ECO:0000259" key="10">
    <source>
        <dbReference type="PROSITE" id="PS51760"/>
    </source>
</evidence>
<evidence type="ECO:0000256" key="7">
    <source>
        <dbReference type="RuleBase" id="RU361174"/>
    </source>
</evidence>
<dbReference type="PANTHER" id="PTHR31490:SF76">
    <property type="entry name" value="ENDO-1,4-BETA-XYLANASE C"/>
    <property type="match status" value="1"/>
</dbReference>
<evidence type="ECO:0000259" key="9">
    <source>
        <dbReference type="PROSITE" id="PS51164"/>
    </source>
</evidence>
<evidence type="ECO:0000256" key="2">
    <source>
        <dbReference type="ARBA" id="ARBA00022729"/>
    </source>
</evidence>
<keyword evidence="3 7" id="KW-0378">Hydrolase</keyword>
<gene>
    <name evidence="11" type="ORF">BOTBODRAFT_501609</name>
</gene>
<evidence type="ECO:0000313" key="12">
    <source>
        <dbReference type="Proteomes" id="UP000027195"/>
    </source>
</evidence>
<comment type="catalytic activity">
    <reaction evidence="7">
        <text>Endohydrolysis of (1-&gt;4)-beta-D-xylosidic linkages in xylans.</text>
        <dbReference type="EC" id="3.2.1.8"/>
    </reaction>
</comment>
<keyword evidence="6 7" id="KW-0624">Polysaccharide degradation</keyword>
<proteinExistence type="inferred from homology"/>
<dbReference type="Gene3D" id="3.20.20.80">
    <property type="entry name" value="Glycosidases"/>
    <property type="match status" value="1"/>
</dbReference>
<dbReference type="Proteomes" id="UP000027195">
    <property type="component" value="Unassembled WGS sequence"/>
</dbReference>
<feature type="domain" description="CBM1" evidence="9">
    <location>
        <begin position="29"/>
        <end position="65"/>
    </location>
</feature>
<comment type="similarity">
    <text evidence="1 7">Belongs to the glycosyl hydrolase 10 (cellulase F) family.</text>
</comment>
<dbReference type="SUPFAM" id="SSF57180">
    <property type="entry name" value="Cellulose-binding domain"/>
    <property type="match status" value="1"/>
</dbReference>
<evidence type="ECO:0000256" key="4">
    <source>
        <dbReference type="ARBA" id="ARBA00023277"/>
    </source>
</evidence>
<dbReference type="PROSITE" id="PS00562">
    <property type="entry name" value="CBM1_1"/>
    <property type="match status" value="1"/>
</dbReference>
<dbReference type="EC" id="3.2.1.8" evidence="7"/>
<feature type="chain" id="PRO_5001641200" description="Beta-xylanase" evidence="8">
    <location>
        <begin position="30"/>
        <end position="267"/>
    </location>
</feature>
<dbReference type="PROSITE" id="PS51164">
    <property type="entry name" value="CBM1_2"/>
    <property type="match status" value="1"/>
</dbReference>
<keyword evidence="2 8" id="KW-0732">Signal</keyword>
<protein>
    <recommendedName>
        <fullName evidence="7">Beta-xylanase</fullName>
        <ecNumber evidence="7">3.2.1.8</ecNumber>
    </recommendedName>
</protein>
<dbReference type="HOGENOM" id="CLU_020161_2_1_1"/>
<dbReference type="AlphaFoldDB" id="A0A067MDZ4"/>
<evidence type="ECO:0000256" key="8">
    <source>
        <dbReference type="SAM" id="SignalP"/>
    </source>
</evidence>
<evidence type="ECO:0000256" key="3">
    <source>
        <dbReference type="ARBA" id="ARBA00022801"/>
    </source>
</evidence>
<dbReference type="PRINTS" id="PR00134">
    <property type="entry name" value="GLHYDRLASE10"/>
</dbReference>
<dbReference type="InParanoid" id="A0A067MDZ4"/>
<dbReference type="SMART" id="SM00236">
    <property type="entry name" value="fCBD"/>
    <property type="match status" value="1"/>
</dbReference>
<name>A0A067MDZ4_BOTB1</name>
<accession>A0A067MDZ4</accession>
<dbReference type="Pfam" id="PF00331">
    <property type="entry name" value="Glyco_hydro_10"/>
    <property type="match status" value="2"/>
</dbReference>
<dbReference type="GO" id="GO:0000272">
    <property type="term" value="P:polysaccharide catabolic process"/>
    <property type="evidence" value="ECO:0007669"/>
    <property type="project" value="UniProtKB-KW"/>
</dbReference>
<dbReference type="EMBL" id="KL198071">
    <property type="protein sequence ID" value="KDQ10112.1"/>
    <property type="molecule type" value="Genomic_DNA"/>
</dbReference>
<evidence type="ECO:0000256" key="1">
    <source>
        <dbReference type="ARBA" id="ARBA00007495"/>
    </source>
</evidence>
<keyword evidence="5 7" id="KW-0326">Glycosidase</keyword>
<dbReference type="InterPro" id="IPR017853">
    <property type="entry name" value="GH"/>
</dbReference>
<dbReference type="InterPro" id="IPR035971">
    <property type="entry name" value="CBD_sf"/>
</dbReference>
<dbReference type="SUPFAM" id="SSF51445">
    <property type="entry name" value="(Trans)glycosidases"/>
    <property type="match status" value="1"/>
</dbReference>
<dbReference type="InterPro" id="IPR001000">
    <property type="entry name" value="GH10_dom"/>
</dbReference>
<reference evidence="12" key="1">
    <citation type="journal article" date="2014" name="Proc. Natl. Acad. Sci. U.S.A.">
        <title>Extensive sampling of basidiomycete genomes demonstrates inadequacy of the white-rot/brown-rot paradigm for wood decay fungi.</title>
        <authorList>
            <person name="Riley R."/>
            <person name="Salamov A.A."/>
            <person name="Brown D.W."/>
            <person name="Nagy L.G."/>
            <person name="Floudas D."/>
            <person name="Held B.W."/>
            <person name="Levasseur A."/>
            <person name="Lombard V."/>
            <person name="Morin E."/>
            <person name="Otillar R."/>
            <person name="Lindquist E.A."/>
            <person name="Sun H."/>
            <person name="LaButti K.M."/>
            <person name="Schmutz J."/>
            <person name="Jabbour D."/>
            <person name="Luo H."/>
            <person name="Baker S.E."/>
            <person name="Pisabarro A.G."/>
            <person name="Walton J.D."/>
            <person name="Blanchette R.A."/>
            <person name="Henrissat B."/>
            <person name="Martin F."/>
            <person name="Cullen D."/>
            <person name="Hibbett D.S."/>
            <person name="Grigoriev I.V."/>
        </authorList>
    </citation>
    <scope>NUCLEOTIDE SEQUENCE [LARGE SCALE GENOMIC DNA]</scope>
    <source>
        <strain evidence="12">FD-172 SS1</strain>
    </source>
</reference>
<dbReference type="InterPro" id="IPR000254">
    <property type="entry name" value="CBD"/>
</dbReference>
<evidence type="ECO:0000256" key="6">
    <source>
        <dbReference type="ARBA" id="ARBA00023326"/>
    </source>
</evidence>
<dbReference type="SMART" id="SM00633">
    <property type="entry name" value="Glyco_10"/>
    <property type="match status" value="1"/>
</dbReference>
<dbReference type="GO" id="GO:0005576">
    <property type="term" value="C:extracellular region"/>
    <property type="evidence" value="ECO:0007669"/>
    <property type="project" value="InterPro"/>
</dbReference>